<reference evidence="2 3" key="1">
    <citation type="journal article" date="2014" name="Genome Announc.">
        <title>Draft genome sequences of eight enterohepatic helicobacter species isolated from both laboratory and wild rodents.</title>
        <authorList>
            <person name="Sheh A."/>
            <person name="Shen Z."/>
            <person name="Fox J.G."/>
        </authorList>
    </citation>
    <scope>NUCLEOTIDE SEQUENCE [LARGE SCALE GENOMIC DNA]</scope>
    <source>
        <strain evidence="2 3">MIT 09-6949</strain>
    </source>
</reference>
<dbReference type="SUPFAM" id="SSF53335">
    <property type="entry name" value="S-adenosyl-L-methionine-dependent methyltransferases"/>
    <property type="match status" value="1"/>
</dbReference>
<dbReference type="InterPro" id="IPR029063">
    <property type="entry name" value="SAM-dependent_MTases_sf"/>
</dbReference>
<feature type="domain" description="Methyltransferase type 12" evidence="1">
    <location>
        <begin position="113"/>
        <end position="190"/>
    </location>
</feature>
<dbReference type="Proteomes" id="UP000029733">
    <property type="component" value="Unassembled WGS sequence"/>
</dbReference>
<dbReference type="OrthoDB" id="5465469at2"/>
<evidence type="ECO:0000313" key="2">
    <source>
        <dbReference type="EMBL" id="TLD96633.1"/>
    </source>
</evidence>
<dbReference type="InterPro" id="IPR013217">
    <property type="entry name" value="Methyltransf_12"/>
</dbReference>
<dbReference type="Gene3D" id="3.40.50.150">
    <property type="entry name" value="Vaccinia Virus protein VP39"/>
    <property type="match status" value="1"/>
</dbReference>
<accession>A0A4U8TAB6</accession>
<dbReference type="Pfam" id="PF08242">
    <property type="entry name" value="Methyltransf_12"/>
    <property type="match status" value="1"/>
</dbReference>
<proteinExistence type="predicted"/>
<gene>
    <name evidence="2" type="ORF">LS71_005910</name>
</gene>
<keyword evidence="2" id="KW-0808">Transferase</keyword>
<dbReference type="EMBL" id="JRPR02000003">
    <property type="protein sequence ID" value="TLD96633.1"/>
    <property type="molecule type" value="Genomic_DNA"/>
</dbReference>
<dbReference type="GO" id="GO:0032259">
    <property type="term" value="P:methylation"/>
    <property type="evidence" value="ECO:0007669"/>
    <property type="project" value="UniProtKB-KW"/>
</dbReference>
<keyword evidence="2" id="KW-0489">Methyltransferase</keyword>
<evidence type="ECO:0000259" key="1">
    <source>
        <dbReference type="Pfam" id="PF08242"/>
    </source>
</evidence>
<organism evidence="2 3">
    <name type="scientific">Helicobacter jaachi</name>
    <dbReference type="NCBI Taxonomy" id="1677920"/>
    <lineage>
        <taxon>Bacteria</taxon>
        <taxon>Pseudomonadati</taxon>
        <taxon>Campylobacterota</taxon>
        <taxon>Epsilonproteobacteria</taxon>
        <taxon>Campylobacterales</taxon>
        <taxon>Helicobacteraceae</taxon>
        <taxon>Helicobacter</taxon>
    </lineage>
</organism>
<dbReference type="GO" id="GO:0008168">
    <property type="term" value="F:methyltransferase activity"/>
    <property type="evidence" value="ECO:0007669"/>
    <property type="project" value="UniProtKB-KW"/>
</dbReference>
<keyword evidence="3" id="KW-1185">Reference proteome</keyword>
<dbReference type="AlphaFoldDB" id="A0A4U8TAB6"/>
<evidence type="ECO:0000313" key="3">
    <source>
        <dbReference type="Proteomes" id="UP000029733"/>
    </source>
</evidence>
<dbReference type="STRING" id="1677920.LS71_02305"/>
<comment type="caution">
    <text evidence="2">The sequence shown here is derived from an EMBL/GenBank/DDBJ whole genome shotgun (WGS) entry which is preliminary data.</text>
</comment>
<name>A0A4U8TAB6_9HELI</name>
<protein>
    <submittedName>
        <fullName evidence="2">Class I SAM-dependent methyltransferase</fullName>
    </submittedName>
</protein>
<sequence length="269" mass="31044">MAVLNDVKINIVEHNAKMHKSFIDFARTGALWVENAKGRNDIYLSNLFKHYPLLREKITFNVQEYWEIRYKSFKTLGGGGIGASGAGSYNHLADFKARVLNTFVQEHNIARVLEWGCGDGNQLSLCAYPQYIGLDVSSFVIQRLREKFRQDNTKAFYEVEYFLQNQAQMPFTSADLSLSLDVIYHLIDDRIYAAYMRNLFAFSHQFVIIYASNVDAPHTAHVRHRAFSKWIAAHISGWELIESIPNAYPYDAQNPQNTSFADFYIYKKI</sequence>